<evidence type="ECO:0000256" key="5">
    <source>
        <dbReference type="ARBA" id="ARBA00022801"/>
    </source>
</evidence>
<name>A0A7G5BWP6_9BACL</name>
<keyword evidence="5" id="KW-0378">Hydrolase</keyword>
<keyword evidence="8" id="KW-1185">Reference proteome</keyword>
<sequence>MIVRFGYVAMSVELEDSSPSKTMTMASFSKLSDREAGLRRLERIAEQNLHNTLRLLKHNRYLGIQVYRMTSKLIPLATHEQLQDWDPYPALANAFAEVGVFIREHDMRVSFHPDHFTVLSTPRPEVFRNSVTDLNYHVRMLEAMGLDERALNNIHVGGSYGDKETSGKRFVEQFKAIEPRIGKRITLENDDKTFTAAETLSIAEEVGVPMVLDIHHHAVNPGNERMEELWPRILATWERFDWNVRHTGTPLALPPKIHVSSPKSDADPRGHADYIELQPLFEFLANIAGSTQAIDVMIEAKMKDGALLKLMEDFRELEASGEAVRVIDGGSLELLS</sequence>
<protein>
    <submittedName>
        <fullName evidence="7">UV DNA damage repair endonuclease UvsE</fullName>
    </submittedName>
</protein>
<dbReference type="KEGG" id="cchl:FPL14_09385"/>
<proteinExistence type="predicted"/>
<dbReference type="GO" id="GO:0009411">
    <property type="term" value="P:response to UV"/>
    <property type="evidence" value="ECO:0007669"/>
    <property type="project" value="InterPro"/>
</dbReference>
<dbReference type="PANTHER" id="PTHR31290:SF5">
    <property type="entry name" value="UV-DAMAGE ENDONUCLEASE"/>
    <property type="match status" value="1"/>
</dbReference>
<keyword evidence="2 7" id="KW-0255">Endonuclease</keyword>
<keyword evidence="6" id="KW-0234">DNA repair</keyword>
<evidence type="ECO:0000256" key="3">
    <source>
        <dbReference type="ARBA" id="ARBA00022763"/>
    </source>
</evidence>
<evidence type="ECO:0000313" key="7">
    <source>
        <dbReference type="EMBL" id="QMV41380.1"/>
    </source>
</evidence>
<evidence type="ECO:0000256" key="2">
    <source>
        <dbReference type="ARBA" id="ARBA00022759"/>
    </source>
</evidence>
<keyword evidence="3" id="KW-0227">DNA damage</keyword>
<dbReference type="AlphaFoldDB" id="A0A7G5BWP6"/>
<evidence type="ECO:0000256" key="4">
    <source>
        <dbReference type="ARBA" id="ARBA00022769"/>
    </source>
</evidence>
<dbReference type="InterPro" id="IPR004601">
    <property type="entry name" value="UvdE"/>
</dbReference>
<dbReference type="SUPFAM" id="SSF51658">
    <property type="entry name" value="Xylose isomerase-like"/>
    <property type="match status" value="1"/>
</dbReference>
<evidence type="ECO:0000256" key="1">
    <source>
        <dbReference type="ARBA" id="ARBA00022722"/>
    </source>
</evidence>
<dbReference type="RefSeq" id="WP_182302740.1">
    <property type="nucleotide sequence ID" value="NZ_CP041969.1"/>
</dbReference>
<dbReference type="GO" id="GO:0004519">
    <property type="term" value="F:endonuclease activity"/>
    <property type="evidence" value="ECO:0007669"/>
    <property type="project" value="UniProtKB-KW"/>
</dbReference>
<dbReference type="PANTHER" id="PTHR31290">
    <property type="entry name" value="UV-DAMAGE ENDONUCLEASE"/>
    <property type="match status" value="1"/>
</dbReference>
<keyword evidence="4" id="KW-0228">DNA excision</keyword>
<dbReference type="Proteomes" id="UP000515679">
    <property type="component" value="Chromosome"/>
</dbReference>
<dbReference type="GO" id="GO:0006289">
    <property type="term" value="P:nucleotide-excision repair"/>
    <property type="evidence" value="ECO:0007669"/>
    <property type="project" value="InterPro"/>
</dbReference>
<evidence type="ECO:0000313" key="8">
    <source>
        <dbReference type="Proteomes" id="UP000515679"/>
    </source>
</evidence>
<accession>A0A7G5BWP6</accession>
<dbReference type="InterPro" id="IPR036237">
    <property type="entry name" value="Xyl_isomerase-like_sf"/>
</dbReference>
<evidence type="ECO:0000256" key="6">
    <source>
        <dbReference type="ARBA" id="ARBA00023204"/>
    </source>
</evidence>
<reference evidence="7 8" key="1">
    <citation type="submission" date="2019-07" db="EMBL/GenBank/DDBJ databases">
        <authorList>
            <person name="Kim J.K."/>
            <person name="Cheong H.-M."/>
            <person name="Choi Y."/>
            <person name="Hwang K.J."/>
            <person name="Lee S."/>
            <person name="Choi C."/>
        </authorList>
    </citation>
    <scope>NUCLEOTIDE SEQUENCE [LARGE SCALE GENOMIC DNA]</scope>
    <source>
        <strain evidence="7 8">KS 22</strain>
    </source>
</reference>
<dbReference type="NCBIfam" id="TIGR00629">
    <property type="entry name" value="uvde"/>
    <property type="match status" value="1"/>
</dbReference>
<dbReference type="EMBL" id="CP041969">
    <property type="protein sequence ID" value="QMV41380.1"/>
    <property type="molecule type" value="Genomic_DNA"/>
</dbReference>
<dbReference type="Pfam" id="PF03851">
    <property type="entry name" value="UvdE"/>
    <property type="match status" value="1"/>
</dbReference>
<organism evidence="7 8">
    <name type="scientific">Cohnella cholangitidis</name>
    <dbReference type="NCBI Taxonomy" id="2598458"/>
    <lineage>
        <taxon>Bacteria</taxon>
        <taxon>Bacillati</taxon>
        <taxon>Bacillota</taxon>
        <taxon>Bacilli</taxon>
        <taxon>Bacillales</taxon>
        <taxon>Paenibacillaceae</taxon>
        <taxon>Cohnella</taxon>
    </lineage>
</organism>
<keyword evidence="1" id="KW-0540">Nuclease</keyword>
<dbReference type="GO" id="GO:0016787">
    <property type="term" value="F:hydrolase activity"/>
    <property type="evidence" value="ECO:0007669"/>
    <property type="project" value="UniProtKB-KW"/>
</dbReference>
<dbReference type="Gene3D" id="3.20.20.150">
    <property type="entry name" value="Divalent-metal-dependent TIM barrel enzymes"/>
    <property type="match status" value="1"/>
</dbReference>
<gene>
    <name evidence="7" type="primary">uvsE</name>
    <name evidence="7" type="ORF">FPL14_09385</name>
</gene>